<name>X1DJF7_9ZZZZ</name>
<feature type="non-terminal residue" evidence="1">
    <location>
        <position position="1"/>
    </location>
</feature>
<feature type="non-terminal residue" evidence="1">
    <location>
        <position position="43"/>
    </location>
</feature>
<gene>
    <name evidence="1" type="ORF">S01H4_67165</name>
</gene>
<proteinExistence type="predicted"/>
<organism evidence="1">
    <name type="scientific">marine sediment metagenome</name>
    <dbReference type="NCBI Taxonomy" id="412755"/>
    <lineage>
        <taxon>unclassified sequences</taxon>
        <taxon>metagenomes</taxon>
        <taxon>ecological metagenomes</taxon>
    </lineage>
</organism>
<evidence type="ECO:0000313" key="1">
    <source>
        <dbReference type="EMBL" id="GAH20337.1"/>
    </source>
</evidence>
<dbReference type="EMBL" id="BART01042068">
    <property type="protein sequence ID" value="GAH20337.1"/>
    <property type="molecule type" value="Genomic_DNA"/>
</dbReference>
<sequence>GGGAGACEFGDGDTDFMIFPDDQSECDTADEGAWIKIGSFELA</sequence>
<reference evidence="1" key="1">
    <citation type="journal article" date="2014" name="Front. Microbiol.">
        <title>High frequency of phylogenetically diverse reductive dehalogenase-homologous genes in deep subseafloor sedimentary metagenomes.</title>
        <authorList>
            <person name="Kawai M."/>
            <person name="Futagami T."/>
            <person name="Toyoda A."/>
            <person name="Takaki Y."/>
            <person name="Nishi S."/>
            <person name="Hori S."/>
            <person name="Arai W."/>
            <person name="Tsubouchi T."/>
            <person name="Morono Y."/>
            <person name="Uchiyama I."/>
            <person name="Ito T."/>
            <person name="Fujiyama A."/>
            <person name="Inagaki F."/>
            <person name="Takami H."/>
        </authorList>
    </citation>
    <scope>NUCLEOTIDE SEQUENCE</scope>
    <source>
        <strain evidence="1">Expedition CK06-06</strain>
    </source>
</reference>
<comment type="caution">
    <text evidence="1">The sequence shown here is derived from an EMBL/GenBank/DDBJ whole genome shotgun (WGS) entry which is preliminary data.</text>
</comment>
<protein>
    <submittedName>
        <fullName evidence="1">Uncharacterized protein</fullName>
    </submittedName>
</protein>
<dbReference type="AlphaFoldDB" id="X1DJF7"/>
<accession>X1DJF7</accession>